<comment type="caution">
    <text evidence="4">The sequence shown here is derived from an EMBL/GenBank/DDBJ whole genome shotgun (WGS) entry which is preliminary data.</text>
</comment>
<sequence>MSTAVFVNQYGVRLLGKNQDVPYDGAYFFTNKRGVHKTAMIMPPDRPMEWVSKYGSVTVSQVSKEFPNGGMNEAGLVVEQTTLWESSYPEPKDLPVIGELQWIQLMLDTCATVEEAKNKATCTQIVNPLSRLHYMICDRTGKCAIFEFLNGKLSIYSEESLPVKVMANTPYLEAFRMFKDPEEKWRKERSDYEINSMKRFTRAAELLENSRADVSFVYDVLQSIEREDTAFSLVYDIDHLNIYFTSNRFPDRKEIRFQQINFATTEIIINIQQNNETSHVIYNTDLNRTIVESFFHDPVLSAAFKWEINEEMITYMAGYPESFKLI</sequence>
<keyword evidence="5" id="KW-1185">Reference proteome</keyword>
<name>A0ABR8T2D8_9BACL</name>
<gene>
    <name evidence="4" type="ORF">H9647_15460</name>
</gene>
<dbReference type="RefSeq" id="WP_191801531.1">
    <property type="nucleotide sequence ID" value="NZ_JACSQL010000007.1"/>
</dbReference>
<keyword evidence="2 4" id="KW-0378">Hydrolase</keyword>
<dbReference type="PANTHER" id="PTHR35527">
    <property type="entry name" value="CHOLOYLGLYCINE HYDROLASE"/>
    <property type="match status" value="1"/>
</dbReference>
<evidence type="ECO:0000256" key="1">
    <source>
        <dbReference type="ARBA" id="ARBA00006625"/>
    </source>
</evidence>
<protein>
    <submittedName>
        <fullName evidence="4">Linear amide C-N hydrolase</fullName>
    </submittedName>
</protein>
<dbReference type="EMBL" id="JACSQL010000007">
    <property type="protein sequence ID" value="MBD7969464.1"/>
    <property type="molecule type" value="Genomic_DNA"/>
</dbReference>
<accession>A0ABR8T2D8</accession>
<dbReference type="Pfam" id="PF02275">
    <property type="entry name" value="CBAH"/>
    <property type="match status" value="1"/>
</dbReference>
<reference evidence="4 5" key="1">
    <citation type="submission" date="2020-08" db="EMBL/GenBank/DDBJ databases">
        <title>A Genomic Blueprint of the Chicken Gut Microbiome.</title>
        <authorList>
            <person name="Gilroy R."/>
            <person name="Ravi A."/>
            <person name="Getino M."/>
            <person name="Pursley I."/>
            <person name="Horton D.L."/>
            <person name="Alikhan N.-F."/>
            <person name="Baker D."/>
            <person name="Gharbi K."/>
            <person name="Hall N."/>
            <person name="Watson M."/>
            <person name="Adriaenssens E.M."/>
            <person name="Foster-Nyarko E."/>
            <person name="Jarju S."/>
            <person name="Secka A."/>
            <person name="Antonio M."/>
            <person name="Oren A."/>
            <person name="Chaudhuri R."/>
            <person name="La Ragione R.M."/>
            <person name="Hildebrand F."/>
            <person name="Pallen M.J."/>
        </authorList>
    </citation>
    <scope>NUCLEOTIDE SEQUENCE [LARGE SCALE GENOMIC DNA]</scope>
    <source>
        <strain evidence="4 5">Sa2BVA9</strain>
    </source>
</reference>
<evidence type="ECO:0000259" key="3">
    <source>
        <dbReference type="Pfam" id="PF02275"/>
    </source>
</evidence>
<feature type="domain" description="Choloylglycine hydrolase/NAAA C-terminal" evidence="3">
    <location>
        <begin position="55"/>
        <end position="178"/>
    </location>
</feature>
<evidence type="ECO:0000256" key="2">
    <source>
        <dbReference type="ARBA" id="ARBA00022801"/>
    </source>
</evidence>
<proteinExistence type="inferred from homology"/>
<dbReference type="GO" id="GO:0016787">
    <property type="term" value="F:hydrolase activity"/>
    <property type="evidence" value="ECO:0007669"/>
    <property type="project" value="UniProtKB-KW"/>
</dbReference>
<evidence type="ECO:0000313" key="4">
    <source>
        <dbReference type="EMBL" id="MBD7969464.1"/>
    </source>
</evidence>
<evidence type="ECO:0000313" key="5">
    <source>
        <dbReference type="Proteomes" id="UP000608071"/>
    </source>
</evidence>
<dbReference type="Gene3D" id="3.60.60.10">
    <property type="entry name" value="Penicillin V Acylase, Chain A"/>
    <property type="match status" value="1"/>
</dbReference>
<dbReference type="InterPro" id="IPR029132">
    <property type="entry name" value="CBAH/NAAA_C"/>
</dbReference>
<comment type="similarity">
    <text evidence="1">Belongs to the peptidase C59 family.</text>
</comment>
<dbReference type="InterPro" id="IPR052193">
    <property type="entry name" value="Peptidase_C59"/>
</dbReference>
<dbReference type="PANTHER" id="PTHR35527:SF2">
    <property type="entry name" value="HYDROLASE"/>
    <property type="match status" value="1"/>
</dbReference>
<organism evidence="4 5">
    <name type="scientific">Paenibacillus gallinarum</name>
    <dbReference type="NCBI Taxonomy" id="2762232"/>
    <lineage>
        <taxon>Bacteria</taxon>
        <taxon>Bacillati</taxon>
        <taxon>Bacillota</taxon>
        <taxon>Bacilli</taxon>
        <taxon>Bacillales</taxon>
        <taxon>Paenibacillaceae</taxon>
        <taxon>Paenibacillus</taxon>
    </lineage>
</organism>
<dbReference type="InterPro" id="IPR029055">
    <property type="entry name" value="Ntn_hydrolases_N"/>
</dbReference>
<dbReference type="Proteomes" id="UP000608071">
    <property type="component" value="Unassembled WGS sequence"/>
</dbReference>
<dbReference type="SUPFAM" id="SSF56235">
    <property type="entry name" value="N-terminal nucleophile aminohydrolases (Ntn hydrolases)"/>
    <property type="match status" value="1"/>
</dbReference>